<dbReference type="AlphaFoldDB" id="A0A6A6FA94"/>
<feature type="region of interest" description="Disordered" evidence="1">
    <location>
        <begin position="270"/>
        <end position="296"/>
    </location>
</feature>
<protein>
    <recommendedName>
        <fullName evidence="4">Sulfotransferase domain-containing protein</fullName>
    </recommendedName>
</protein>
<reference evidence="2" key="1">
    <citation type="journal article" date="2020" name="Stud. Mycol.">
        <title>101 Dothideomycetes genomes: a test case for predicting lifestyles and emergence of pathogens.</title>
        <authorList>
            <person name="Haridas S."/>
            <person name="Albert R."/>
            <person name="Binder M."/>
            <person name="Bloem J."/>
            <person name="Labutti K."/>
            <person name="Salamov A."/>
            <person name="Andreopoulos B."/>
            <person name="Baker S."/>
            <person name="Barry K."/>
            <person name="Bills G."/>
            <person name="Bluhm B."/>
            <person name="Cannon C."/>
            <person name="Castanera R."/>
            <person name="Culley D."/>
            <person name="Daum C."/>
            <person name="Ezra D."/>
            <person name="Gonzalez J."/>
            <person name="Henrissat B."/>
            <person name="Kuo A."/>
            <person name="Liang C."/>
            <person name="Lipzen A."/>
            <person name="Lutzoni F."/>
            <person name="Magnuson J."/>
            <person name="Mondo S."/>
            <person name="Nolan M."/>
            <person name="Ohm R."/>
            <person name="Pangilinan J."/>
            <person name="Park H.-J."/>
            <person name="Ramirez L."/>
            <person name="Alfaro M."/>
            <person name="Sun H."/>
            <person name="Tritt A."/>
            <person name="Yoshinaga Y."/>
            <person name="Zwiers L.-H."/>
            <person name="Turgeon B."/>
            <person name="Goodwin S."/>
            <person name="Spatafora J."/>
            <person name="Crous P."/>
            <person name="Grigoriev I."/>
        </authorList>
    </citation>
    <scope>NUCLEOTIDE SEQUENCE</scope>
    <source>
        <strain evidence="2">SCOH1-5</strain>
    </source>
</reference>
<organism evidence="2 3">
    <name type="scientific">Cercospora zeae-maydis SCOH1-5</name>
    <dbReference type="NCBI Taxonomy" id="717836"/>
    <lineage>
        <taxon>Eukaryota</taxon>
        <taxon>Fungi</taxon>
        <taxon>Dikarya</taxon>
        <taxon>Ascomycota</taxon>
        <taxon>Pezizomycotina</taxon>
        <taxon>Dothideomycetes</taxon>
        <taxon>Dothideomycetidae</taxon>
        <taxon>Mycosphaerellales</taxon>
        <taxon>Mycosphaerellaceae</taxon>
        <taxon>Cercospora</taxon>
    </lineage>
</organism>
<dbReference type="Gene3D" id="3.40.50.300">
    <property type="entry name" value="P-loop containing nucleotide triphosphate hydrolases"/>
    <property type="match status" value="1"/>
</dbReference>
<feature type="compositionally biased region" description="Polar residues" evidence="1">
    <location>
        <begin position="283"/>
        <end position="296"/>
    </location>
</feature>
<dbReference type="InterPro" id="IPR040632">
    <property type="entry name" value="Sulfotransfer_4"/>
</dbReference>
<accession>A0A6A6FA94</accession>
<evidence type="ECO:0000256" key="1">
    <source>
        <dbReference type="SAM" id="MobiDB-lite"/>
    </source>
</evidence>
<dbReference type="OrthoDB" id="408152at2759"/>
<dbReference type="SUPFAM" id="SSF52540">
    <property type="entry name" value="P-loop containing nucleoside triphosphate hydrolases"/>
    <property type="match status" value="1"/>
</dbReference>
<evidence type="ECO:0000313" key="2">
    <source>
        <dbReference type="EMBL" id="KAF2210307.1"/>
    </source>
</evidence>
<sequence>MTTEHKAQPPARRPILCDANVFGRETNIDRRQCKRVVPLKVLCLGLSRSGTSSLRQALLDLNYADVYHYASIQNENPRDADMWHDAFNAKFRGIGKPFGREQWDQLLGHCMAITDTPCIIFWRELLEAYPEAKVILTYRDTPEQWHRSVSSSLMRFALLREAPRTWLTKLFMFFLPNDAWRDKMEDDFLEHSELIRVVLRDYKNGTTEEGVAYYNRYHEEVKQAVPKERLLEMNIKEGWKPLCDFLGEEIPAWDFPRTNTTDDFHVKCAQRHDKRPHGHRQDTMPTSLSRTARNPR</sequence>
<dbReference type="EMBL" id="ML992681">
    <property type="protein sequence ID" value="KAF2210307.1"/>
    <property type="molecule type" value="Genomic_DNA"/>
</dbReference>
<dbReference type="Pfam" id="PF17784">
    <property type="entry name" value="Sulfotransfer_4"/>
    <property type="match status" value="1"/>
</dbReference>
<dbReference type="PANTHER" id="PTHR36978">
    <property type="entry name" value="P-LOOP CONTAINING NUCLEOTIDE TRIPHOSPHATE HYDROLASE"/>
    <property type="match status" value="1"/>
</dbReference>
<evidence type="ECO:0000313" key="3">
    <source>
        <dbReference type="Proteomes" id="UP000799539"/>
    </source>
</evidence>
<keyword evidence="3" id="KW-1185">Reference proteome</keyword>
<proteinExistence type="predicted"/>
<dbReference type="InterPro" id="IPR027417">
    <property type="entry name" value="P-loop_NTPase"/>
</dbReference>
<gene>
    <name evidence="2" type="ORF">CERZMDRAFT_113265</name>
</gene>
<dbReference type="PANTHER" id="PTHR36978:SF4">
    <property type="entry name" value="P-LOOP CONTAINING NUCLEOSIDE TRIPHOSPHATE HYDROLASE PROTEIN"/>
    <property type="match status" value="1"/>
</dbReference>
<name>A0A6A6FA94_9PEZI</name>
<dbReference type="Proteomes" id="UP000799539">
    <property type="component" value="Unassembled WGS sequence"/>
</dbReference>
<evidence type="ECO:0008006" key="4">
    <source>
        <dbReference type="Google" id="ProtNLM"/>
    </source>
</evidence>